<evidence type="ECO:0000256" key="7">
    <source>
        <dbReference type="SAM" id="MobiDB-lite"/>
    </source>
</evidence>
<reference evidence="10" key="2">
    <citation type="submission" date="2023-05" db="EMBL/GenBank/DDBJ databases">
        <authorList>
            <consortium name="Lawrence Berkeley National Laboratory"/>
            <person name="Steindorff A."/>
            <person name="Hensen N."/>
            <person name="Bonometti L."/>
            <person name="Westerberg I."/>
            <person name="Brannstrom I.O."/>
            <person name="Guillou S."/>
            <person name="Cros-Aarteil S."/>
            <person name="Calhoun S."/>
            <person name="Haridas S."/>
            <person name="Kuo A."/>
            <person name="Mondo S."/>
            <person name="Pangilinan J."/>
            <person name="Riley R."/>
            <person name="Labutti K."/>
            <person name="Andreopoulos B."/>
            <person name="Lipzen A."/>
            <person name="Chen C."/>
            <person name="Yanf M."/>
            <person name="Daum C."/>
            <person name="Ng V."/>
            <person name="Clum A."/>
            <person name="Ohm R."/>
            <person name="Martin F."/>
            <person name="Silar P."/>
            <person name="Natvig D."/>
            <person name="Lalanne C."/>
            <person name="Gautier V."/>
            <person name="Ament-Velasquez S.L."/>
            <person name="Kruys A."/>
            <person name="Hutchinson M.I."/>
            <person name="Powell A.J."/>
            <person name="Barry K."/>
            <person name="Miller A.N."/>
            <person name="Grigoriev I.V."/>
            <person name="Debuchy R."/>
            <person name="Gladieux P."/>
            <person name="Thoren M.H."/>
            <person name="Johannesson H."/>
        </authorList>
    </citation>
    <scope>NUCLEOTIDE SEQUENCE</scope>
    <source>
        <strain evidence="10">PSN309</strain>
    </source>
</reference>
<dbReference type="EMBL" id="MU864487">
    <property type="protein sequence ID" value="KAK4184466.1"/>
    <property type="molecule type" value="Genomic_DNA"/>
</dbReference>
<evidence type="ECO:0000256" key="2">
    <source>
        <dbReference type="ARBA" id="ARBA00022692"/>
    </source>
</evidence>
<organism evidence="10 11">
    <name type="scientific">Podospora australis</name>
    <dbReference type="NCBI Taxonomy" id="1536484"/>
    <lineage>
        <taxon>Eukaryota</taxon>
        <taxon>Fungi</taxon>
        <taxon>Dikarya</taxon>
        <taxon>Ascomycota</taxon>
        <taxon>Pezizomycotina</taxon>
        <taxon>Sordariomycetes</taxon>
        <taxon>Sordariomycetidae</taxon>
        <taxon>Sordariales</taxon>
        <taxon>Podosporaceae</taxon>
        <taxon>Podospora</taxon>
    </lineage>
</organism>
<gene>
    <name evidence="10" type="ORF">QBC35DRAFT_525508</name>
</gene>
<dbReference type="InterPro" id="IPR002889">
    <property type="entry name" value="WSC_carb-bd"/>
</dbReference>
<dbReference type="SMART" id="SM00321">
    <property type="entry name" value="WSC"/>
    <property type="match status" value="4"/>
</dbReference>
<dbReference type="PROSITE" id="PS51212">
    <property type="entry name" value="WSC"/>
    <property type="match status" value="4"/>
</dbReference>
<evidence type="ECO:0000256" key="1">
    <source>
        <dbReference type="ARBA" id="ARBA00004167"/>
    </source>
</evidence>
<feature type="chain" id="PRO_5043029480" evidence="8">
    <location>
        <begin position="24"/>
        <end position="829"/>
    </location>
</feature>
<protein>
    <submittedName>
        <fullName evidence="10">WSC domain-containing protein</fullName>
    </submittedName>
</protein>
<evidence type="ECO:0000313" key="11">
    <source>
        <dbReference type="Proteomes" id="UP001302126"/>
    </source>
</evidence>
<evidence type="ECO:0000256" key="6">
    <source>
        <dbReference type="ARBA" id="ARBA00023180"/>
    </source>
</evidence>
<dbReference type="PANTHER" id="PTHR24269">
    <property type="entry name" value="KREMEN PROTEIN"/>
    <property type="match status" value="1"/>
</dbReference>
<comment type="subcellular location">
    <subcellularLocation>
        <location evidence="1">Membrane</location>
        <topology evidence="1">Single-pass membrane protein</topology>
    </subcellularLocation>
</comment>
<feature type="region of interest" description="Disordered" evidence="7">
    <location>
        <begin position="468"/>
        <end position="550"/>
    </location>
</feature>
<evidence type="ECO:0000256" key="3">
    <source>
        <dbReference type="ARBA" id="ARBA00022729"/>
    </source>
</evidence>
<keyword evidence="6" id="KW-0325">Glycoprotein</keyword>
<reference evidence="10" key="1">
    <citation type="journal article" date="2023" name="Mol. Phylogenet. Evol.">
        <title>Genome-scale phylogeny and comparative genomics of the fungal order Sordariales.</title>
        <authorList>
            <person name="Hensen N."/>
            <person name="Bonometti L."/>
            <person name="Westerberg I."/>
            <person name="Brannstrom I.O."/>
            <person name="Guillou S."/>
            <person name="Cros-Aarteil S."/>
            <person name="Calhoun S."/>
            <person name="Haridas S."/>
            <person name="Kuo A."/>
            <person name="Mondo S."/>
            <person name="Pangilinan J."/>
            <person name="Riley R."/>
            <person name="LaButti K."/>
            <person name="Andreopoulos B."/>
            <person name="Lipzen A."/>
            <person name="Chen C."/>
            <person name="Yan M."/>
            <person name="Daum C."/>
            <person name="Ng V."/>
            <person name="Clum A."/>
            <person name="Steindorff A."/>
            <person name="Ohm R.A."/>
            <person name="Martin F."/>
            <person name="Silar P."/>
            <person name="Natvig D.O."/>
            <person name="Lalanne C."/>
            <person name="Gautier V."/>
            <person name="Ament-Velasquez S.L."/>
            <person name="Kruys A."/>
            <person name="Hutchinson M.I."/>
            <person name="Powell A.J."/>
            <person name="Barry K."/>
            <person name="Miller A.N."/>
            <person name="Grigoriev I.V."/>
            <person name="Debuchy R."/>
            <person name="Gladieux P."/>
            <person name="Hiltunen Thoren M."/>
            <person name="Johannesson H."/>
        </authorList>
    </citation>
    <scope>NUCLEOTIDE SEQUENCE</scope>
    <source>
        <strain evidence="10">PSN309</strain>
    </source>
</reference>
<evidence type="ECO:0000259" key="9">
    <source>
        <dbReference type="PROSITE" id="PS51212"/>
    </source>
</evidence>
<dbReference type="InterPro" id="IPR051836">
    <property type="entry name" value="Kremen_rcpt"/>
</dbReference>
<evidence type="ECO:0000313" key="10">
    <source>
        <dbReference type="EMBL" id="KAK4184466.1"/>
    </source>
</evidence>
<dbReference type="Gene3D" id="2.60.120.260">
    <property type="entry name" value="Galactose-binding domain-like"/>
    <property type="match status" value="1"/>
</dbReference>
<feature type="domain" description="WSC" evidence="9">
    <location>
        <begin position="370"/>
        <end position="459"/>
    </location>
</feature>
<dbReference type="Pfam" id="PF01822">
    <property type="entry name" value="WSC"/>
    <property type="match status" value="4"/>
</dbReference>
<feature type="domain" description="WSC" evidence="9">
    <location>
        <begin position="262"/>
        <end position="355"/>
    </location>
</feature>
<sequence length="829" mass="86204">MASTLSSLRLLPLVSLFLAGVTALPSSRRQTAPSFTSLGCVTDNAGGVRALSGASFATADMTVEKCAAFCSKFQLFGVEYGIECYCGNTRAGSSTGAPLSDCSFPCPGNSAQKCGAGDRLNLYQNTNPSVRAPASLPGITSLGCFQDTGARVLPNKIIGADDMTAAKCAENCAGYPYFGTQWSRECYCGTEAPTLAAPASECNMPCSGNDNELCGAGMRLNVYSFGAAEATSTSTSSTVASSTSTSSAPAATSTSSTTGIDGYEYQGCYTDNVPHHVLAGKVVFDGAMTLAKCAASCKASGYGVFGVEYGSECYCGAKLDDASTKVAESDCSMPCSGDASEKCGNGNRLSVYADPSVIVTPPSSPATAGAFSYQSCWIDNLGDRSLKAVDYRTDDMTVEKCADRCQGYFYFGVQYGRECYCGDALGGVAAPERDCSMLCVGDKTELCGGPARLNLYSKATTSSTLVTSTVSTTSEAESSTVEPEVSSTTDVEASTTSEAETSTTEPETVISTTTEASTSETSTVPSSTTTFPSSTTSTVSSTTQPPSLTTITSCPSTSTYNGVPEMCYQSLPEACRRLNSALPNRASMSSSLGLCKSALTSYALTPVPAASACFPANWAANPPAASATSTIRSVYSCLQAPAASVICQSASSCSTNTYPVTAVPSPTPSLGVDLIKDGGFETGSRGLWTVKGTNLNDMGITHGVSTVQKKSGTYSYRINFVNFFDASITLERVVRVEPGKQYRFTVPFWHQRRVGSFTILAYPVGASNGGAISPSLPNSSWNERAVTFTATSSWVQLQIVYTATQSGGLFSSNGQNTIYVDDATFVRTA</sequence>
<feature type="domain" description="WSC" evidence="9">
    <location>
        <begin position="138"/>
        <end position="226"/>
    </location>
</feature>
<dbReference type="PANTHER" id="PTHR24269:SF16">
    <property type="entry name" value="PROTEIN SLG1"/>
    <property type="match status" value="1"/>
</dbReference>
<keyword evidence="2" id="KW-0812">Transmembrane</keyword>
<keyword evidence="11" id="KW-1185">Reference proteome</keyword>
<dbReference type="AlphaFoldDB" id="A0AAN6WMC1"/>
<feature type="domain" description="WSC" evidence="9">
    <location>
        <begin position="34"/>
        <end position="126"/>
    </location>
</feature>
<feature type="region of interest" description="Disordered" evidence="7">
    <location>
        <begin position="236"/>
        <end position="256"/>
    </location>
</feature>
<evidence type="ECO:0000256" key="8">
    <source>
        <dbReference type="SAM" id="SignalP"/>
    </source>
</evidence>
<name>A0AAN6WMC1_9PEZI</name>
<proteinExistence type="predicted"/>
<feature type="signal peptide" evidence="8">
    <location>
        <begin position="1"/>
        <end position="23"/>
    </location>
</feature>
<accession>A0AAN6WMC1</accession>
<keyword evidence="3 8" id="KW-0732">Signal</keyword>
<comment type="caution">
    <text evidence="10">The sequence shown here is derived from an EMBL/GenBank/DDBJ whole genome shotgun (WGS) entry which is preliminary data.</text>
</comment>
<evidence type="ECO:0000256" key="5">
    <source>
        <dbReference type="ARBA" id="ARBA00023136"/>
    </source>
</evidence>
<dbReference type="GO" id="GO:0005886">
    <property type="term" value="C:plasma membrane"/>
    <property type="evidence" value="ECO:0007669"/>
    <property type="project" value="TreeGrafter"/>
</dbReference>
<evidence type="ECO:0000256" key="4">
    <source>
        <dbReference type="ARBA" id="ARBA00022989"/>
    </source>
</evidence>
<keyword evidence="4" id="KW-1133">Transmembrane helix</keyword>
<keyword evidence="5" id="KW-0472">Membrane</keyword>
<dbReference type="Proteomes" id="UP001302126">
    <property type="component" value="Unassembled WGS sequence"/>
</dbReference>